<feature type="domain" description="Pili assembly chaperone N-terminal" evidence="7">
    <location>
        <begin position="37"/>
        <end position="159"/>
    </location>
</feature>
<dbReference type="SUPFAM" id="SSF49584">
    <property type="entry name" value="Periplasmic chaperone C-domain"/>
    <property type="match status" value="1"/>
</dbReference>
<dbReference type="GO" id="GO:0030288">
    <property type="term" value="C:outer membrane-bounded periplasmic space"/>
    <property type="evidence" value="ECO:0007669"/>
    <property type="project" value="InterPro"/>
</dbReference>
<reference evidence="9 10" key="1">
    <citation type="journal article" date="2015" name="Appl. Environ. Microbiol.">
        <title>The Enterobacterium Trabulsiella odontotermitis Presents Novel Adaptations Related to Its Association with Fungus-Growing Termites.</title>
        <authorList>
            <person name="Sapountzis P."/>
            <person name="Gruntjes T."/>
            <person name="Otani S."/>
            <person name="Estevez J."/>
            <person name="da Costa R.R."/>
            <person name="Plunkett G.3rd."/>
            <person name="Perna N.T."/>
            <person name="Poulsen M."/>
        </authorList>
    </citation>
    <scope>NUCLEOTIDE SEQUENCE [LARGE SCALE GENOMIC DNA]</scope>
    <source>
        <strain evidence="9 10">12</strain>
    </source>
</reference>
<keyword evidence="5" id="KW-0143">Chaperone</keyword>
<proteinExistence type="inferred from homology"/>
<comment type="similarity">
    <text evidence="2">Belongs to the periplasmic pilus chaperone family.</text>
</comment>
<dbReference type="PATRIC" id="fig|379893.4.peg.282"/>
<comment type="caution">
    <text evidence="9">The sequence shown here is derived from an EMBL/GenBank/DDBJ whole genome shotgun (WGS) entry which is preliminary data.</text>
</comment>
<dbReference type="EMBL" id="JNGI01000123">
    <property type="protein sequence ID" value="KNC91792.1"/>
    <property type="molecule type" value="Genomic_DNA"/>
</dbReference>
<dbReference type="RefSeq" id="WP_049857481.1">
    <property type="nucleotide sequence ID" value="NZ_JNGI01000123.1"/>
</dbReference>
<dbReference type="Pfam" id="PF02753">
    <property type="entry name" value="PapD_C"/>
    <property type="match status" value="1"/>
</dbReference>
<dbReference type="Gene3D" id="2.60.40.10">
    <property type="entry name" value="Immunoglobulins"/>
    <property type="match status" value="2"/>
</dbReference>
<dbReference type="SUPFAM" id="SSF49354">
    <property type="entry name" value="PapD-like"/>
    <property type="match status" value="1"/>
</dbReference>
<feature type="signal peptide" evidence="6">
    <location>
        <begin position="1"/>
        <end position="27"/>
    </location>
</feature>
<dbReference type="InterPro" id="IPR016148">
    <property type="entry name" value="Pili_assmbl_chaperone_C"/>
</dbReference>
<dbReference type="OrthoDB" id="9131059at2"/>
<feature type="domain" description="Pili assembly chaperone C-terminal" evidence="8">
    <location>
        <begin position="183"/>
        <end position="219"/>
    </location>
</feature>
<evidence type="ECO:0000256" key="5">
    <source>
        <dbReference type="ARBA" id="ARBA00023186"/>
    </source>
</evidence>
<evidence type="ECO:0000313" key="10">
    <source>
        <dbReference type="Proteomes" id="UP000037393"/>
    </source>
</evidence>
<accession>A0A0L0GS49</accession>
<dbReference type="GO" id="GO:0071555">
    <property type="term" value="P:cell wall organization"/>
    <property type="evidence" value="ECO:0007669"/>
    <property type="project" value="InterPro"/>
</dbReference>
<evidence type="ECO:0000256" key="1">
    <source>
        <dbReference type="ARBA" id="ARBA00004418"/>
    </source>
</evidence>
<dbReference type="InterPro" id="IPR013783">
    <property type="entry name" value="Ig-like_fold"/>
</dbReference>
<gene>
    <name evidence="9" type="ORF">GM31_01375</name>
</gene>
<evidence type="ECO:0000259" key="8">
    <source>
        <dbReference type="Pfam" id="PF02753"/>
    </source>
</evidence>
<evidence type="ECO:0000256" key="2">
    <source>
        <dbReference type="ARBA" id="ARBA00007399"/>
    </source>
</evidence>
<comment type="subcellular location">
    <subcellularLocation>
        <location evidence="1">Periplasm</location>
    </subcellularLocation>
</comment>
<evidence type="ECO:0000313" key="9">
    <source>
        <dbReference type="EMBL" id="KNC91792.1"/>
    </source>
</evidence>
<dbReference type="Pfam" id="PF00345">
    <property type="entry name" value="PapD_N"/>
    <property type="match status" value="1"/>
</dbReference>
<dbReference type="PANTHER" id="PTHR30251:SF2">
    <property type="entry name" value="FIMBRIAL CHAPERONE YADV-RELATED"/>
    <property type="match status" value="1"/>
</dbReference>
<feature type="chain" id="PRO_5005539479" description="Fimbrial chaperone protein" evidence="6">
    <location>
        <begin position="28"/>
        <end position="220"/>
    </location>
</feature>
<dbReference type="PANTHER" id="PTHR30251">
    <property type="entry name" value="PILUS ASSEMBLY CHAPERONE"/>
    <property type="match status" value="1"/>
</dbReference>
<dbReference type="InterPro" id="IPR050643">
    <property type="entry name" value="Periplasmic_pilus_chap"/>
</dbReference>
<dbReference type="InterPro" id="IPR008962">
    <property type="entry name" value="PapD-like_sf"/>
</dbReference>
<organism evidence="9 10">
    <name type="scientific">Trabulsiella odontotermitis</name>
    <dbReference type="NCBI Taxonomy" id="379893"/>
    <lineage>
        <taxon>Bacteria</taxon>
        <taxon>Pseudomonadati</taxon>
        <taxon>Pseudomonadota</taxon>
        <taxon>Gammaproteobacteria</taxon>
        <taxon>Enterobacterales</taxon>
        <taxon>Enterobacteriaceae</taxon>
        <taxon>Trabulsiella</taxon>
    </lineage>
</organism>
<feature type="non-terminal residue" evidence="9">
    <location>
        <position position="220"/>
    </location>
</feature>
<keyword evidence="3 6" id="KW-0732">Signal</keyword>
<protein>
    <recommendedName>
        <fullName evidence="11">Fimbrial chaperone protein</fullName>
    </recommendedName>
</protein>
<evidence type="ECO:0000256" key="4">
    <source>
        <dbReference type="ARBA" id="ARBA00022764"/>
    </source>
</evidence>
<dbReference type="Proteomes" id="UP000037393">
    <property type="component" value="Unassembled WGS sequence"/>
</dbReference>
<evidence type="ECO:0008006" key="11">
    <source>
        <dbReference type="Google" id="ProtNLM"/>
    </source>
</evidence>
<evidence type="ECO:0000256" key="3">
    <source>
        <dbReference type="ARBA" id="ARBA00022729"/>
    </source>
</evidence>
<keyword evidence="10" id="KW-1185">Reference proteome</keyword>
<dbReference type="AlphaFoldDB" id="A0A0L0GS49"/>
<dbReference type="InterPro" id="IPR001829">
    <property type="entry name" value="Pili_assmbl_chaperone_bac"/>
</dbReference>
<dbReference type="InterPro" id="IPR016147">
    <property type="entry name" value="Pili_assmbl_chaperone_N"/>
</dbReference>
<evidence type="ECO:0000256" key="6">
    <source>
        <dbReference type="SAM" id="SignalP"/>
    </source>
</evidence>
<sequence length="220" mass="24169">MLNRKWSSTTVNLLILTAGLCAGGVLAAMPGGTPQGIGTDRTRYVYPEGARQLGVTLTQYAKANYLVQAWVRGINPVTGDVENVSTPFFLKQPLVKTMPGGRYGFQVIQTKPVMVHDRESVYLLSFKLIPAEEKAATYAARANVVMTYNVKLFYRPEKLKGGGVADAAKKLTFTRQGGVLNVINPTPFWMTFYSLRIGSESLPDDSLRQMVPPFGQANYP</sequence>
<dbReference type="InterPro" id="IPR036316">
    <property type="entry name" value="Pili_assmbl_chap_C_dom_sf"/>
</dbReference>
<evidence type="ECO:0000259" key="7">
    <source>
        <dbReference type="Pfam" id="PF00345"/>
    </source>
</evidence>
<dbReference type="PRINTS" id="PR00969">
    <property type="entry name" value="CHAPERONPILI"/>
</dbReference>
<keyword evidence="4" id="KW-0574">Periplasm</keyword>
<name>A0A0L0GS49_9ENTR</name>